<protein>
    <recommendedName>
        <fullName evidence="1">ASCH domain-containing protein</fullName>
    </recommendedName>
</protein>
<organism evidence="2 3">
    <name type="scientific">Riccia sorocarpa</name>
    <dbReference type="NCBI Taxonomy" id="122646"/>
    <lineage>
        <taxon>Eukaryota</taxon>
        <taxon>Viridiplantae</taxon>
        <taxon>Streptophyta</taxon>
        <taxon>Embryophyta</taxon>
        <taxon>Marchantiophyta</taxon>
        <taxon>Marchantiopsida</taxon>
        <taxon>Marchantiidae</taxon>
        <taxon>Marchantiales</taxon>
        <taxon>Ricciaceae</taxon>
        <taxon>Riccia</taxon>
    </lineage>
</organism>
<dbReference type="InterPro" id="IPR015947">
    <property type="entry name" value="PUA-like_sf"/>
</dbReference>
<evidence type="ECO:0000313" key="3">
    <source>
        <dbReference type="Proteomes" id="UP001633002"/>
    </source>
</evidence>
<dbReference type="InterPro" id="IPR007374">
    <property type="entry name" value="ASCH_domain"/>
</dbReference>
<dbReference type="EMBL" id="JBJQOH010000006">
    <property type="protein sequence ID" value="KAL3685998.1"/>
    <property type="molecule type" value="Genomic_DNA"/>
</dbReference>
<reference evidence="2 3" key="1">
    <citation type="submission" date="2024-09" db="EMBL/GenBank/DDBJ databases">
        <title>Chromosome-scale assembly of Riccia sorocarpa.</title>
        <authorList>
            <person name="Paukszto L."/>
        </authorList>
    </citation>
    <scope>NUCLEOTIDE SEQUENCE [LARGE SCALE GENOMIC DNA]</scope>
    <source>
        <strain evidence="2">LP-2024</strain>
        <tissue evidence="2">Aerial parts of the thallus</tissue>
    </source>
</reference>
<dbReference type="Proteomes" id="UP001633002">
    <property type="component" value="Unassembled WGS sequence"/>
</dbReference>
<dbReference type="AlphaFoldDB" id="A0ABD3H3B3"/>
<sequence>MATETVAPIPASELEVDTSSVVSQETVYPPSPQSPPLSFAEFMTCALKSLLSGENQLPCPLPPDFCAALLRTDDSGGETAGQEVFSAKGLPQYPLYKYIGHGLSEWISSGSFPRSVEALEGIAEDEAKAAKIDRWTLRVVDLGAYLMEVYREVRFQLHCQEPFFSQLKDGKKTVEGRCAGGYYSKLQVGDGLLFNGVLFLQVKDVKKYNTFRKMMETEGLDNVLPGVSSVIEGVQVYRNFYSEAKERESGVLGIHVRHPLNQRQPFELLYDLLKELEVEGIRALLGMRTTMGSIPDALPPPTSALLSSFSEVNNETVSFLLDSPCPLLVHHSYRYCCGAMEVPGSKLTVGARALAKHVHRCSNGWWGTFSGTEPAKNEVSRRKLRRMIEDAVWMNVHVVPVPVFEIRVAAGYGARWSQDGRTFRGFLEPPMEEGYLHKWRH</sequence>
<evidence type="ECO:0000259" key="1">
    <source>
        <dbReference type="Pfam" id="PF04266"/>
    </source>
</evidence>
<comment type="caution">
    <text evidence="2">The sequence shown here is derived from an EMBL/GenBank/DDBJ whole genome shotgun (WGS) entry which is preliminary data.</text>
</comment>
<proteinExistence type="predicted"/>
<dbReference type="Gene3D" id="2.30.130.30">
    <property type="entry name" value="Hypothetical protein"/>
    <property type="match status" value="1"/>
</dbReference>
<dbReference type="PANTHER" id="PTHR34204">
    <property type="entry name" value="RNA-BINDING ASCH DOMAIN PROTEIN"/>
    <property type="match status" value="1"/>
</dbReference>
<dbReference type="PANTHER" id="PTHR34204:SF2">
    <property type="entry name" value="RNA-BINDING ASCH DOMAIN PROTEIN"/>
    <property type="match status" value="1"/>
</dbReference>
<gene>
    <name evidence="2" type="ORF">R1sor_004020</name>
</gene>
<dbReference type="CDD" id="cd06555">
    <property type="entry name" value="ASCH_PF0470_like"/>
    <property type="match status" value="1"/>
</dbReference>
<feature type="domain" description="ASCH" evidence="1">
    <location>
        <begin position="157"/>
        <end position="256"/>
    </location>
</feature>
<dbReference type="Pfam" id="PF04266">
    <property type="entry name" value="ASCH"/>
    <property type="match status" value="1"/>
</dbReference>
<evidence type="ECO:0000313" key="2">
    <source>
        <dbReference type="EMBL" id="KAL3685998.1"/>
    </source>
</evidence>
<name>A0ABD3H3B3_9MARC</name>
<accession>A0ABD3H3B3</accession>
<keyword evidence="3" id="KW-1185">Reference proteome</keyword>
<dbReference type="SUPFAM" id="SSF88697">
    <property type="entry name" value="PUA domain-like"/>
    <property type="match status" value="1"/>
</dbReference>